<name>A0A1J1I488_9DIPT</name>
<evidence type="ECO:0000313" key="2">
    <source>
        <dbReference type="Proteomes" id="UP000183832"/>
    </source>
</evidence>
<organism evidence="1 2">
    <name type="scientific">Clunio marinus</name>
    <dbReference type="NCBI Taxonomy" id="568069"/>
    <lineage>
        <taxon>Eukaryota</taxon>
        <taxon>Metazoa</taxon>
        <taxon>Ecdysozoa</taxon>
        <taxon>Arthropoda</taxon>
        <taxon>Hexapoda</taxon>
        <taxon>Insecta</taxon>
        <taxon>Pterygota</taxon>
        <taxon>Neoptera</taxon>
        <taxon>Endopterygota</taxon>
        <taxon>Diptera</taxon>
        <taxon>Nematocera</taxon>
        <taxon>Chironomoidea</taxon>
        <taxon>Chironomidae</taxon>
        <taxon>Clunio</taxon>
    </lineage>
</organism>
<dbReference type="Proteomes" id="UP000183832">
    <property type="component" value="Unassembled WGS sequence"/>
</dbReference>
<dbReference type="EMBL" id="CVRI01000037">
    <property type="protein sequence ID" value="CRK93678.1"/>
    <property type="molecule type" value="Genomic_DNA"/>
</dbReference>
<reference evidence="1 2" key="1">
    <citation type="submission" date="2015-04" db="EMBL/GenBank/DDBJ databases">
        <authorList>
            <person name="Syromyatnikov M.Y."/>
            <person name="Popov V.N."/>
        </authorList>
    </citation>
    <scope>NUCLEOTIDE SEQUENCE [LARGE SCALE GENOMIC DNA]</scope>
</reference>
<sequence>MIKTRTLAISFLNTKVEMKCSCSLNVDEQMPKRLGTGFFTVLEAKAMELLQTAVYHQVKL</sequence>
<dbReference type="AlphaFoldDB" id="A0A1J1I488"/>
<gene>
    <name evidence="1" type="ORF">CLUMA_CG007207</name>
</gene>
<keyword evidence="2" id="KW-1185">Reference proteome</keyword>
<proteinExistence type="predicted"/>
<evidence type="ECO:0000313" key="1">
    <source>
        <dbReference type="EMBL" id="CRK93678.1"/>
    </source>
</evidence>
<protein>
    <submittedName>
        <fullName evidence="1">CLUMA_CG007207, isoform A</fullName>
    </submittedName>
</protein>
<accession>A0A1J1I488</accession>